<comment type="caution">
    <text evidence="1">The sequence shown here is derived from an EMBL/GenBank/DDBJ whole genome shotgun (WGS) entry which is preliminary data.</text>
</comment>
<accession>A0ACC0I3H3</accession>
<protein>
    <submittedName>
        <fullName evidence="1">Transcription factor MYB98</fullName>
    </submittedName>
</protein>
<proteinExistence type="predicted"/>
<dbReference type="Proteomes" id="UP001060215">
    <property type="component" value="Chromosome 2"/>
</dbReference>
<sequence length="451" mass="51596">MEFDTKYREDLTYQPILSNNYLKPEIEDGFCFESCSSKGLFFQELHHLHDQFCPNGSSVILELGVQTGCFDPFDPFTNGYSPNLDDFYESKPFAENGANGTNVAVMQNFQGECDGGGGNLNYPKQTPINVTASDQSCGPFNSQDIRPVNFVIPDEGSCIVAENGYYKEVGKKKNSSASSAPKTRKPCKRRNKPSSVKGQWTAEEDRLLIQMVEKYGVRKWSHIAQTLKGRIGKQCRERWHNHLRPDIKKDIWTEEEDRILIQAHLEVRNRWAEIAKRLPGRTENSIKNHWNATKRKQYSKRRCRRLPKYPRQSSLLQDYIKSLNLDGKSENNSTNMANLFNGVLNVNHPTTIKAPLIQPETVEYFCCPSDHIVPSYDFDVEVPELDFDEKLFEESSSIDSLIDQMPCPPLVEDDGKSFDLEEVPLCMASSFVECEVKKEMDLMEMINQVNL</sequence>
<name>A0ACC0I3H3_9ERIC</name>
<evidence type="ECO:0000313" key="2">
    <source>
        <dbReference type="Proteomes" id="UP001060215"/>
    </source>
</evidence>
<evidence type="ECO:0000313" key="1">
    <source>
        <dbReference type="EMBL" id="KAI8019302.1"/>
    </source>
</evidence>
<gene>
    <name evidence="1" type="ORF">LOK49_LG04G02081</name>
</gene>
<reference evidence="1 2" key="1">
    <citation type="journal article" date="2022" name="Plant J.">
        <title>Chromosome-level genome of Camellia lanceoleosa provides a valuable resource for understanding genome evolution and self-incompatibility.</title>
        <authorList>
            <person name="Gong W."/>
            <person name="Xiao S."/>
            <person name="Wang L."/>
            <person name="Liao Z."/>
            <person name="Chang Y."/>
            <person name="Mo W."/>
            <person name="Hu G."/>
            <person name="Li W."/>
            <person name="Zhao G."/>
            <person name="Zhu H."/>
            <person name="Hu X."/>
            <person name="Ji K."/>
            <person name="Xiang X."/>
            <person name="Song Q."/>
            <person name="Yuan D."/>
            <person name="Jin S."/>
            <person name="Zhang L."/>
        </authorList>
    </citation>
    <scope>NUCLEOTIDE SEQUENCE [LARGE SCALE GENOMIC DNA]</scope>
    <source>
        <strain evidence="1">SQ_2022a</strain>
    </source>
</reference>
<organism evidence="1 2">
    <name type="scientific">Camellia lanceoleosa</name>
    <dbReference type="NCBI Taxonomy" id="1840588"/>
    <lineage>
        <taxon>Eukaryota</taxon>
        <taxon>Viridiplantae</taxon>
        <taxon>Streptophyta</taxon>
        <taxon>Embryophyta</taxon>
        <taxon>Tracheophyta</taxon>
        <taxon>Spermatophyta</taxon>
        <taxon>Magnoliopsida</taxon>
        <taxon>eudicotyledons</taxon>
        <taxon>Gunneridae</taxon>
        <taxon>Pentapetalae</taxon>
        <taxon>asterids</taxon>
        <taxon>Ericales</taxon>
        <taxon>Theaceae</taxon>
        <taxon>Camellia</taxon>
    </lineage>
</organism>
<keyword evidence="2" id="KW-1185">Reference proteome</keyword>
<dbReference type="EMBL" id="CM045759">
    <property type="protein sequence ID" value="KAI8019302.1"/>
    <property type="molecule type" value="Genomic_DNA"/>
</dbReference>